<comment type="caution">
    <text evidence="1">The sequence shown here is derived from an EMBL/GenBank/DDBJ whole genome shotgun (WGS) entry which is preliminary data.</text>
</comment>
<dbReference type="AlphaFoldDB" id="A0A5B7JFJ5"/>
<evidence type="ECO:0000313" key="1">
    <source>
        <dbReference type="EMBL" id="MPC91124.1"/>
    </source>
</evidence>
<accession>A0A5B7JFJ5</accession>
<gene>
    <name evidence="1" type="ORF">E2C01_086141</name>
</gene>
<reference evidence="1 2" key="1">
    <citation type="submission" date="2019-05" db="EMBL/GenBank/DDBJ databases">
        <title>Another draft genome of Portunus trituberculatus and its Hox gene families provides insights of decapod evolution.</title>
        <authorList>
            <person name="Jeong J.-H."/>
            <person name="Song I."/>
            <person name="Kim S."/>
            <person name="Choi T."/>
            <person name="Kim D."/>
            <person name="Ryu S."/>
            <person name="Kim W."/>
        </authorList>
    </citation>
    <scope>NUCLEOTIDE SEQUENCE [LARGE SCALE GENOMIC DNA]</scope>
    <source>
        <tissue evidence="1">Muscle</tissue>
    </source>
</reference>
<dbReference type="EMBL" id="VSRR010086676">
    <property type="protein sequence ID" value="MPC91124.1"/>
    <property type="molecule type" value="Genomic_DNA"/>
</dbReference>
<name>A0A5B7JFJ5_PORTR</name>
<proteinExistence type="predicted"/>
<keyword evidence="2" id="KW-1185">Reference proteome</keyword>
<organism evidence="1 2">
    <name type="scientific">Portunus trituberculatus</name>
    <name type="common">Swimming crab</name>
    <name type="synonym">Neptunus trituberculatus</name>
    <dbReference type="NCBI Taxonomy" id="210409"/>
    <lineage>
        <taxon>Eukaryota</taxon>
        <taxon>Metazoa</taxon>
        <taxon>Ecdysozoa</taxon>
        <taxon>Arthropoda</taxon>
        <taxon>Crustacea</taxon>
        <taxon>Multicrustacea</taxon>
        <taxon>Malacostraca</taxon>
        <taxon>Eumalacostraca</taxon>
        <taxon>Eucarida</taxon>
        <taxon>Decapoda</taxon>
        <taxon>Pleocyemata</taxon>
        <taxon>Brachyura</taxon>
        <taxon>Eubrachyura</taxon>
        <taxon>Portunoidea</taxon>
        <taxon>Portunidae</taxon>
        <taxon>Portuninae</taxon>
        <taxon>Portunus</taxon>
    </lineage>
</organism>
<sequence>MGSFLSSPFLEAFRRCRARARRVLKEVQRASWKAHVSSINARTPPTDVFNKVRRIARKYSTPSPPVLFSAGQTMADPRTVANLFAEHFASVSCSPGRTSPPENGISRH</sequence>
<dbReference type="Proteomes" id="UP000324222">
    <property type="component" value="Unassembled WGS sequence"/>
</dbReference>
<evidence type="ECO:0000313" key="2">
    <source>
        <dbReference type="Proteomes" id="UP000324222"/>
    </source>
</evidence>
<protein>
    <submittedName>
        <fullName evidence="1">Uncharacterized protein</fullName>
    </submittedName>
</protein>